<evidence type="ECO:0000313" key="1">
    <source>
        <dbReference type="EMBL" id="ATB30268.1"/>
    </source>
</evidence>
<name>A0A250IG90_9BACT</name>
<accession>A0A250IG90</accession>
<sequence>MDIAFPFSRAAGAGWHPFFPATGGRGVDVKTWTMNGRWLAAWLALPLTGCALGGVRQVKVDALGPYDDARGVEVEVKGEVPDALKQPLQTSFQGAVEGRAQRPVDARGAPLRVEVRVLEAVTPESSPTSDTERVAERARTAFGLTAFEKSSGRLALEGVLLAPGEDKPLGLVRWESAGTPETLAARGGREAGEALGQRMARRRDEFVNRRAADERLFLTPTALTLEPGELVLSNDELLLFRLGVGLGRRVQVDMWGGALPIPAAGGVPLFLIHAAGGAGAAGIGVLGTFDLGLKVKVLEESRYVPGLAVSYDFLNVFAGAIGGGGVVIAGNGVLVEGAAGAAGANLQFNLFSLVAAKHFGDFQLTAGAYLLDNHHLIPQGAAVVVGAGGNVEDGNGGIADGQRLPRLPTYVQGFVGAQYVLGPHSELAAEFLPRAPFEQSILTTGVRWLVGGSEPRGPLAADRLRVRLDLAALWVYLPQTPEGNGGHPFPLPWVGVGLYKL</sequence>
<dbReference type="AlphaFoldDB" id="A0A250IG90"/>
<dbReference type="KEGG" id="mbd:MEBOL_003728"/>
<evidence type="ECO:0000313" key="2">
    <source>
        <dbReference type="Proteomes" id="UP000217289"/>
    </source>
</evidence>
<protein>
    <submittedName>
        <fullName evidence="1">Uncharacterized protein</fullName>
    </submittedName>
</protein>
<gene>
    <name evidence="1" type="ORF">MEBOL_003728</name>
</gene>
<keyword evidence="2" id="KW-1185">Reference proteome</keyword>
<dbReference type="EMBL" id="CP022163">
    <property type="protein sequence ID" value="ATB30268.1"/>
    <property type="molecule type" value="Genomic_DNA"/>
</dbReference>
<proteinExistence type="predicted"/>
<dbReference type="Proteomes" id="UP000217289">
    <property type="component" value="Chromosome"/>
</dbReference>
<organism evidence="1 2">
    <name type="scientific">Melittangium boletus DSM 14713</name>
    <dbReference type="NCBI Taxonomy" id="1294270"/>
    <lineage>
        <taxon>Bacteria</taxon>
        <taxon>Pseudomonadati</taxon>
        <taxon>Myxococcota</taxon>
        <taxon>Myxococcia</taxon>
        <taxon>Myxococcales</taxon>
        <taxon>Cystobacterineae</taxon>
        <taxon>Archangiaceae</taxon>
        <taxon>Melittangium</taxon>
    </lineage>
</organism>
<reference evidence="1 2" key="1">
    <citation type="submission" date="2017-06" db="EMBL/GenBank/DDBJ databases">
        <authorList>
            <person name="Kim H.J."/>
            <person name="Triplett B.A."/>
        </authorList>
    </citation>
    <scope>NUCLEOTIDE SEQUENCE [LARGE SCALE GENOMIC DNA]</scope>
    <source>
        <strain evidence="1 2">DSM 14713</strain>
    </source>
</reference>